<protein>
    <submittedName>
        <fullName evidence="3">Hydrolase</fullName>
        <ecNumber evidence="3">3.-.-.-</ecNumber>
    </submittedName>
</protein>
<dbReference type="InterPro" id="IPR050266">
    <property type="entry name" value="AB_hydrolase_sf"/>
</dbReference>
<accession>I4F0B7</accession>
<gene>
    <name evidence="3" type="ordered locus">MODMU_3670</name>
</gene>
<dbReference type="GO" id="GO:0016020">
    <property type="term" value="C:membrane"/>
    <property type="evidence" value="ECO:0007669"/>
    <property type="project" value="TreeGrafter"/>
</dbReference>
<evidence type="ECO:0000313" key="4">
    <source>
        <dbReference type="Proteomes" id="UP000006461"/>
    </source>
</evidence>
<dbReference type="OrthoDB" id="3210164at2"/>
<dbReference type="AlphaFoldDB" id="I4F0B7"/>
<dbReference type="STRING" id="477641.MODMU_3670"/>
<dbReference type="PANTHER" id="PTHR43798">
    <property type="entry name" value="MONOACYLGLYCEROL LIPASE"/>
    <property type="match status" value="1"/>
</dbReference>
<keyword evidence="3" id="KW-0378">Hydrolase</keyword>
<sequence>MTATAPTAVTTGTLGVPGARLHYEVRGTGPLVVLVGAPMGADAFAPLAGLLANDHTVLTTDPRGVGRSPVDDPEQDSTPELRADDLSRLIAHLGAGPAVALGSSGGAVSVLALAQAHPEQVTTVVAHEPPLSELVDDRDRLRAGTERIIATYLVEGSAAAWREFMAVGDIVVPEDDAHTAPPAGEPDPQAVADERHFFLHELRGTTTWQPDLAALRAVPTRVVVGIGGSSGGELCDRTSRALAAALGVNPTMFPGSHIGFLEDPVAFAARFREVLG</sequence>
<dbReference type="KEGG" id="mmar:MODMU_3670"/>
<dbReference type="eggNOG" id="COG0596">
    <property type="taxonomic scope" value="Bacteria"/>
</dbReference>
<dbReference type="InterPro" id="IPR000073">
    <property type="entry name" value="AB_hydrolase_1"/>
</dbReference>
<dbReference type="GO" id="GO:0016787">
    <property type="term" value="F:hydrolase activity"/>
    <property type="evidence" value="ECO:0007669"/>
    <property type="project" value="UniProtKB-KW"/>
</dbReference>
<evidence type="ECO:0000259" key="2">
    <source>
        <dbReference type="Pfam" id="PF00561"/>
    </source>
</evidence>
<dbReference type="EMBL" id="FO203431">
    <property type="protein sequence ID" value="CCH89080.1"/>
    <property type="molecule type" value="Genomic_DNA"/>
</dbReference>
<dbReference type="SUPFAM" id="SSF53474">
    <property type="entry name" value="alpha/beta-Hydrolases"/>
    <property type="match status" value="1"/>
</dbReference>
<evidence type="ECO:0000256" key="1">
    <source>
        <dbReference type="SAM" id="MobiDB-lite"/>
    </source>
</evidence>
<feature type="domain" description="AB hydrolase-1" evidence="2">
    <location>
        <begin position="30"/>
        <end position="144"/>
    </location>
</feature>
<organism evidence="3 4">
    <name type="scientific">Modestobacter italicus (strain DSM 44449 / CECT 9708 / BC 501)</name>
    <dbReference type="NCBI Taxonomy" id="2732864"/>
    <lineage>
        <taxon>Bacteria</taxon>
        <taxon>Bacillati</taxon>
        <taxon>Actinomycetota</taxon>
        <taxon>Actinomycetes</taxon>
        <taxon>Geodermatophilales</taxon>
        <taxon>Geodermatophilaceae</taxon>
        <taxon>Modestobacter</taxon>
    </lineage>
</organism>
<dbReference type="PANTHER" id="PTHR43798:SF33">
    <property type="entry name" value="HYDROLASE, PUTATIVE (AFU_ORTHOLOGUE AFUA_2G14860)-RELATED"/>
    <property type="match status" value="1"/>
</dbReference>
<dbReference type="InterPro" id="IPR029058">
    <property type="entry name" value="AB_hydrolase_fold"/>
</dbReference>
<reference evidence="3 4" key="1">
    <citation type="journal article" date="2012" name="J. Bacteriol.">
        <title>Genome Sequence of Radiation-Resistant Modestobacter marinus Strain BC501, a Representative Actinobacterium That Thrives on Calcareous Stone Surfaces.</title>
        <authorList>
            <person name="Normand P."/>
            <person name="Gury J."/>
            <person name="Pujic P."/>
            <person name="Chouaia B."/>
            <person name="Crotti E."/>
            <person name="Brusetti L."/>
            <person name="Daffonchio D."/>
            <person name="Vacherie B."/>
            <person name="Barbe V."/>
            <person name="Medigue C."/>
            <person name="Calteau A."/>
            <person name="Ghodhbane-Gtari F."/>
            <person name="Essoussi I."/>
            <person name="Nouioui I."/>
            <person name="Abbassi-Ghozzi I."/>
            <person name="Gtari M."/>
        </authorList>
    </citation>
    <scope>NUCLEOTIDE SEQUENCE [LARGE SCALE GENOMIC DNA]</scope>
    <source>
        <strain evidence="4">BC 501</strain>
    </source>
</reference>
<proteinExistence type="predicted"/>
<dbReference type="Pfam" id="PF00561">
    <property type="entry name" value="Abhydrolase_1"/>
    <property type="match status" value="1"/>
</dbReference>
<dbReference type="PATRIC" id="fig|477641.3.peg.3483"/>
<dbReference type="Proteomes" id="UP000006461">
    <property type="component" value="Chromosome"/>
</dbReference>
<evidence type="ECO:0000313" key="3">
    <source>
        <dbReference type="EMBL" id="CCH89080.1"/>
    </source>
</evidence>
<dbReference type="OMA" id="INFMEDL"/>
<feature type="region of interest" description="Disordered" evidence="1">
    <location>
        <begin position="60"/>
        <end position="79"/>
    </location>
</feature>
<name>I4F0B7_MODI5</name>
<dbReference type="HOGENOM" id="CLU_083329_0_0_11"/>
<dbReference type="Gene3D" id="3.40.50.1820">
    <property type="entry name" value="alpha/beta hydrolase"/>
    <property type="match status" value="1"/>
</dbReference>
<keyword evidence="4" id="KW-1185">Reference proteome</keyword>
<dbReference type="EC" id="3.-.-.-" evidence="3"/>